<evidence type="ECO:0000313" key="1">
    <source>
        <dbReference type="EMBL" id="KAJ4726039.1"/>
    </source>
</evidence>
<protein>
    <submittedName>
        <fullName evidence="1">Vacuolar fusion protein MON1</fullName>
    </submittedName>
</protein>
<gene>
    <name evidence="1" type="ORF">OWV82_004815</name>
</gene>
<sequence>MSTSSLSTSSDDELNSNRNPNPNTKPIDDELSLASITLTESNGNGSVNVNDQNACGQVEVDVEGPSSPTSSGYAGERGSSSEGTSNSRIDDDDEIREVINDDGFVDGVRDARAAPWMPGKRHVDEDDASISWRKRKKHFFILSHSGKPIYSRYGDEHKLAGFSATLQAIISFVENGGDRVKLVRAGNHQVVFLVKGPIYLVCISCTEEPYESLRGQLELLYGQMILILTKSVNRCFEKNPKFDMTPLLGGTDVVFSSLVHSFNWNPATFLHAYTCLPLAYATRQAAGAVLQDVADSGVLFALLMCKYKVVSLVGAQKASLHPDDMLLLSNFVMSSESFRTSESFSPICLPRYNPMAFLYAYVHYFDVDTYLMLLTTSSDAFYHLKDCRIRVETVLLKSNVLSEVQRSMLEGGMRVEDLPVDPLPRSYMSHRLSQHRLLTDSPERFRESTVGIGGPAGLWHFIYRSIYLDQYVSSEFSSPISSHQQQKRLYRAYQKLYSSMHDKGIGPHKTQFRRDENYALLCWVTQDFELYATFDPLADKALAIKICNRVCQWVKDVENEIFLQGASPFSW</sequence>
<accession>A0ACC1YRS8</accession>
<proteinExistence type="predicted"/>
<dbReference type="Proteomes" id="UP001164539">
    <property type="component" value="Chromosome 2"/>
</dbReference>
<comment type="caution">
    <text evidence="1">The sequence shown here is derived from an EMBL/GenBank/DDBJ whole genome shotgun (WGS) entry which is preliminary data.</text>
</comment>
<name>A0ACC1YRS8_MELAZ</name>
<evidence type="ECO:0000313" key="2">
    <source>
        <dbReference type="Proteomes" id="UP001164539"/>
    </source>
</evidence>
<reference evidence="1 2" key="1">
    <citation type="journal article" date="2023" name="Science">
        <title>Complex scaffold remodeling in plant triterpene biosynthesis.</title>
        <authorList>
            <person name="De La Pena R."/>
            <person name="Hodgson H."/>
            <person name="Liu J.C."/>
            <person name="Stephenson M.J."/>
            <person name="Martin A.C."/>
            <person name="Owen C."/>
            <person name="Harkess A."/>
            <person name="Leebens-Mack J."/>
            <person name="Jimenez L.E."/>
            <person name="Osbourn A."/>
            <person name="Sattely E.S."/>
        </authorList>
    </citation>
    <scope>NUCLEOTIDE SEQUENCE [LARGE SCALE GENOMIC DNA]</scope>
    <source>
        <strain evidence="2">cv. JPN11</strain>
        <tissue evidence="1">Leaf</tissue>
    </source>
</reference>
<organism evidence="1 2">
    <name type="scientific">Melia azedarach</name>
    <name type="common">Chinaberry tree</name>
    <dbReference type="NCBI Taxonomy" id="155640"/>
    <lineage>
        <taxon>Eukaryota</taxon>
        <taxon>Viridiplantae</taxon>
        <taxon>Streptophyta</taxon>
        <taxon>Embryophyta</taxon>
        <taxon>Tracheophyta</taxon>
        <taxon>Spermatophyta</taxon>
        <taxon>Magnoliopsida</taxon>
        <taxon>eudicotyledons</taxon>
        <taxon>Gunneridae</taxon>
        <taxon>Pentapetalae</taxon>
        <taxon>rosids</taxon>
        <taxon>malvids</taxon>
        <taxon>Sapindales</taxon>
        <taxon>Meliaceae</taxon>
        <taxon>Melia</taxon>
    </lineage>
</organism>
<keyword evidence="2" id="KW-1185">Reference proteome</keyword>
<dbReference type="EMBL" id="CM051395">
    <property type="protein sequence ID" value="KAJ4726039.1"/>
    <property type="molecule type" value="Genomic_DNA"/>
</dbReference>